<dbReference type="Proteomes" id="UP000095039">
    <property type="component" value="Unassembled WGS sequence"/>
</dbReference>
<evidence type="ECO:0000313" key="2">
    <source>
        <dbReference type="Proteomes" id="UP000095039"/>
    </source>
</evidence>
<reference evidence="1 2" key="1">
    <citation type="journal article" date="2012" name="Science">
        <title>Ecological populations of bacteria act as socially cohesive units of antibiotic production and resistance.</title>
        <authorList>
            <person name="Cordero O.X."/>
            <person name="Wildschutte H."/>
            <person name="Kirkup B."/>
            <person name="Proehl S."/>
            <person name="Ngo L."/>
            <person name="Hussain F."/>
            <person name="Le Roux F."/>
            <person name="Mincer T."/>
            <person name="Polz M.F."/>
        </authorList>
    </citation>
    <scope>NUCLEOTIDE SEQUENCE [LARGE SCALE GENOMIC DNA]</scope>
    <source>
        <strain evidence="1 2">FF-454</strain>
    </source>
</reference>
<keyword evidence="2" id="KW-1185">Reference proteome</keyword>
<dbReference type="InterPro" id="IPR006311">
    <property type="entry name" value="TAT_signal"/>
</dbReference>
<evidence type="ECO:0008006" key="3">
    <source>
        <dbReference type="Google" id="ProtNLM"/>
    </source>
</evidence>
<evidence type="ECO:0000313" key="1">
    <source>
        <dbReference type="EMBL" id="OEE59248.1"/>
    </source>
</evidence>
<accession>A0A1E5C160</accession>
<protein>
    <recommendedName>
        <fullName evidence="3">Tat pathway signal protein</fullName>
    </recommendedName>
</protein>
<dbReference type="InterPro" id="IPR010869">
    <property type="entry name" value="DUF1501"/>
</dbReference>
<dbReference type="Pfam" id="PF07394">
    <property type="entry name" value="DUF1501"/>
    <property type="match status" value="1"/>
</dbReference>
<dbReference type="PANTHER" id="PTHR43737:SF1">
    <property type="entry name" value="DUF1501 DOMAIN-CONTAINING PROTEIN"/>
    <property type="match status" value="1"/>
</dbReference>
<dbReference type="AlphaFoldDB" id="A0A1E5C160"/>
<name>A0A1E5C160_9GAMM</name>
<comment type="caution">
    <text evidence="1">The sequence shown here is derived from an EMBL/GenBank/DDBJ whole genome shotgun (WGS) entry which is preliminary data.</text>
</comment>
<proteinExistence type="predicted"/>
<dbReference type="PANTHER" id="PTHR43737">
    <property type="entry name" value="BLL7424 PROTEIN"/>
    <property type="match status" value="1"/>
</dbReference>
<dbReference type="PROSITE" id="PS51318">
    <property type="entry name" value="TAT"/>
    <property type="match status" value="1"/>
</dbReference>
<organism evidence="1 2">
    <name type="scientific">Enterovibrio norvegicus FF-454</name>
    <dbReference type="NCBI Taxonomy" id="1185651"/>
    <lineage>
        <taxon>Bacteria</taxon>
        <taxon>Pseudomonadati</taxon>
        <taxon>Pseudomonadota</taxon>
        <taxon>Gammaproteobacteria</taxon>
        <taxon>Vibrionales</taxon>
        <taxon>Vibrionaceae</taxon>
        <taxon>Enterovibrio</taxon>
    </lineage>
</organism>
<gene>
    <name evidence="1" type="ORF">A1OK_14495</name>
</gene>
<dbReference type="RefSeq" id="WP_016959593.1">
    <property type="nucleotide sequence ID" value="NZ_AJWN02000089.1"/>
</dbReference>
<dbReference type="EMBL" id="AJWN02000089">
    <property type="protein sequence ID" value="OEE59248.1"/>
    <property type="molecule type" value="Genomic_DNA"/>
</dbReference>
<sequence length="440" mass="48722">MKLTRRHFIQSIGAVSATVSAPMSFSAIAEDAEDYKALVCVFLNGGNDFFHQVLPMDSTNYNKYASSRKGIAVSRQSLLPIDIRDKNDVEFGLHKSLKPLMPIFQKGKVSLAMNVGPLLEPTQKEDIVSGKAELPPYLFAHNKQQEVWQHSWQGDRYSGQGWLGMSMDVLMRDMSGIPNSFYTGPNTLLDSFNSDKMFVNKNGFEELQALTSDVIRTSYETMATQHYDSPLVAGYADMVKQAVDAQQQMEPIIASIPQDKRIPASNLGSQLRAIKQMIDAAQMLGHNRQVFYVSIGGFDTHDNQVRRQDELMKEFSEAIAGFYTALDAEGLTDNVMTFTMSEFGRSMHDNARKGSDHGWGGGQFIFGGNTAGKQCFGTYPDFTRNGQDDNGDGRLIPSISHEQYAAHMVKWLGLNNSALNTVFPTLAKFGGPMRADSVAS</sequence>